<protein>
    <recommendedName>
        <fullName evidence="6">Oligopeptidase F</fullName>
        <ecNumber evidence="6">3.4.24.-</ecNumber>
    </recommendedName>
</protein>
<gene>
    <name evidence="9" type="ORF">SAMN05216352_10668</name>
</gene>
<dbReference type="InterPro" id="IPR013647">
    <property type="entry name" value="OligopepF_N_dom"/>
</dbReference>
<keyword evidence="10" id="KW-1185">Reference proteome</keyword>
<feature type="domain" description="Peptidase M3A/M3B catalytic" evidence="7">
    <location>
        <begin position="211"/>
        <end position="589"/>
    </location>
</feature>
<evidence type="ECO:0000313" key="9">
    <source>
        <dbReference type="EMBL" id="SDI26891.1"/>
    </source>
</evidence>
<evidence type="ECO:0000256" key="6">
    <source>
        <dbReference type="RuleBase" id="RU368091"/>
    </source>
</evidence>
<evidence type="ECO:0000259" key="8">
    <source>
        <dbReference type="Pfam" id="PF08439"/>
    </source>
</evidence>
<comment type="similarity">
    <text evidence="6">Belongs to the peptidase M3B family.</text>
</comment>
<dbReference type="STRING" id="930129.SAMN05216352_10668"/>
<keyword evidence="4 6" id="KW-0862">Zinc</keyword>
<dbReference type="RefSeq" id="WP_091584960.1">
    <property type="nucleotide sequence ID" value="NZ_FNDU01000006.1"/>
</dbReference>
<dbReference type="GO" id="GO:0046872">
    <property type="term" value="F:metal ion binding"/>
    <property type="evidence" value="ECO:0007669"/>
    <property type="project" value="UniProtKB-UniRule"/>
</dbReference>
<dbReference type="Proteomes" id="UP000199017">
    <property type="component" value="Unassembled WGS sequence"/>
</dbReference>
<evidence type="ECO:0000256" key="3">
    <source>
        <dbReference type="ARBA" id="ARBA00022801"/>
    </source>
</evidence>
<dbReference type="AlphaFoldDB" id="A0A1G8J707"/>
<dbReference type="Gene3D" id="1.20.140.70">
    <property type="entry name" value="Oligopeptidase f, N-terminal domain"/>
    <property type="match status" value="1"/>
</dbReference>
<dbReference type="OrthoDB" id="9766487at2"/>
<dbReference type="InterPro" id="IPR001567">
    <property type="entry name" value="Pept_M3A_M3B_dom"/>
</dbReference>
<proteinExistence type="inferred from homology"/>
<evidence type="ECO:0000256" key="2">
    <source>
        <dbReference type="ARBA" id="ARBA00022723"/>
    </source>
</evidence>
<name>A0A1G8J707_9BACI</name>
<keyword evidence="3 6" id="KW-0378">Hydrolase</keyword>
<dbReference type="InterPro" id="IPR045090">
    <property type="entry name" value="Pept_M3A_M3B"/>
</dbReference>
<dbReference type="NCBIfam" id="TIGR00181">
    <property type="entry name" value="pepF"/>
    <property type="match status" value="1"/>
</dbReference>
<reference evidence="9 10" key="1">
    <citation type="submission" date="2016-10" db="EMBL/GenBank/DDBJ databases">
        <authorList>
            <person name="de Groot N.N."/>
        </authorList>
    </citation>
    <scope>NUCLEOTIDE SEQUENCE [LARGE SCALE GENOMIC DNA]</scope>
    <source>
        <strain evidence="10">P4B,CCM 7963,CECT 7998,DSM 25260,IBRC-M 10614,KCTC 13821</strain>
    </source>
</reference>
<evidence type="ECO:0000313" key="10">
    <source>
        <dbReference type="Proteomes" id="UP000199017"/>
    </source>
</evidence>
<feature type="domain" description="Oligopeptidase F N-terminal" evidence="8">
    <location>
        <begin position="119"/>
        <end position="188"/>
    </location>
</feature>
<dbReference type="InterPro" id="IPR004438">
    <property type="entry name" value="Peptidase_M3B"/>
</dbReference>
<dbReference type="InterPro" id="IPR042088">
    <property type="entry name" value="OligoPept_F_C"/>
</dbReference>
<keyword evidence="2 6" id="KW-0479">Metal-binding</keyword>
<evidence type="ECO:0000256" key="4">
    <source>
        <dbReference type="ARBA" id="ARBA00022833"/>
    </source>
</evidence>
<evidence type="ECO:0000256" key="5">
    <source>
        <dbReference type="ARBA" id="ARBA00023049"/>
    </source>
</evidence>
<comment type="function">
    <text evidence="6">Has oligopeptidase activity and degrades a variety of small bioactive peptides.</text>
</comment>
<dbReference type="Gene3D" id="1.10.287.830">
    <property type="entry name" value="putative peptidase helix hairpin domain like"/>
    <property type="match status" value="1"/>
</dbReference>
<dbReference type="GO" id="GO:0006508">
    <property type="term" value="P:proteolysis"/>
    <property type="evidence" value="ECO:0007669"/>
    <property type="project" value="UniProtKB-KW"/>
</dbReference>
<dbReference type="GO" id="GO:0006518">
    <property type="term" value="P:peptide metabolic process"/>
    <property type="evidence" value="ECO:0007669"/>
    <property type="project" value="TreeGrafter"/>
</dbReference>
<dbReference type="EC" id="3.4.24.-" evidence="6"/>
<dbReference type="EMBL" id="FNDU01000006">
    <property type="protein sequence ID" value="SDI26891.1"/>
    <property type="molecule type" value="Genomic_DNA"/>
</dbReference>
<dbReference type="Pfam" id="PF01432">
    <property type="entry name" value="Peptidase_M3"/>
    <property type="match status" value="1"/>
</dbReference>
<dbReference type="PANTHER" id="PTHR11804">
    <property type="entry name" value="PROTEASE M3 THIMET OLIGOPEPTIDASE-RELATED"/>
    <property type="match status" value="1"/>
</dbReference>
<sequence>MSEQATKQLPKRDEVSKEYTWNLEDIFVTDEAWEKEFKQVQEMMPDLTSFKGKLGESADTLYQALTKQDEIAERFGRLFTYAHMRYDQDTGNSYYQGLNDRASGLASKLGQSMAFLVPEILSIPEDKLSQFLKEHEKLRRYEHALNEINEQRPHVLNESEESILAQVAEVTANPGKTFGMLNNADITFPSIKDEDGEEVPVTHGRILNFFESDNRRVRRDAFEAVYGTYKKYRNTLASTLNGQVKKNLFSANVRKYETARKAALSKNHIPEIVYDRLVETVNKNLHLLHRYVRLRKRVLKLDEIYNYDLYTPLVKDVDMTVTYDEAKQLVLKGVEPLGEDYVKIVEEGYKNRWIDVYENKGKRSGAYSSGAYGTMPYILMNWQDNVNNMFTLAHELGHSMHSYFSRKHQPFHYSDYTIFVAEVASTVNEALLNDHLLKTTEDKKKKMYLLNHFLEGFRGTVFRQTMFAEFEQLIHEKAAAGEALTPDLLEKEYYALNEKYFGKDMTVDDDIALEWSRIPHFYMNFYVYQYATGYSAAAALSRQILDEGEPAVKRYLEFLKSGSSDYPIEVLKKAGVDMTSPKPIQEAMTLFEQTLDEMEKLLEG</sequence>
<comment type="cofactor">
    <cofactor evidence="6">
        <name>Zn(2+)</name>
        <dbReference type="ChEBI" id="CHEBI:29105"/>
    </cofactor>
    <text evidence="6">Binds 1 zinc ion.</text>
</comment>
<organism evidence="9 10">
    <name type="scientific">Alteribacillus bidgolensis</name>
    <dbReference type="NCBI Taxonomy" id="930129"/>
    <lineage>
        <taxon>Bacteria</taxon>
        <taxon>Bacillati</taxon>
        <taxon>Bacillota</taxon>
        <taxon>Bacilli</taxon>
        <taxon>Bacillales</taxon>
        <taxon>Bacillaceae</taxon>
        <taxon>Alteribacillus</taxon>
    </lineage>
</organism>
<dbReference type="PANTHER" id="PTHR11804:SF84">
    <property type="entry name" value="SACCHAROLYSIN"/>
    <property type="match status" value="1"/>
</dbReference>
<accession>A0A1G8J707</accession>
<evidence type="ECO:0000259" key="7">
    <source>
        <dbReference type="Pfam" id="PF01432"/>
    </source>
</evidence>
<keyword evidence="5 6" id="KW-0482">Metalloprotease</keyword>
<dbReference type="SUPFAM" id="SSF55486">
    <property type="entry name" value="Metalloproteases ('zincins'), catalytic domain"/>
    <property type="match status" value="1"/>
</dbReference>
<dbReference type="Gene3D" id="1.10.1370.20">
    <property type="entry name" value="Oligoendopeptidase f, C-terminal domain"/>
    <property type="match status" value="1"/>
</dbReference>
<dbReference type="Pfam" id="PF08439">
    <property type="entry name" value="Peptidase_M3_N"/>
    <property type="match status" value="1"/>
</dbReference>
<dbReference type="GO" id="GO:0004222">
    <property type="term" value="F:metalloendopeptidase activity"/>
    <property type="evidence" value="ECO:0007669"/>
    <property type="project" value="UniProtKB-UniRule"/>
</dbReference>
<keyword evidence="1 6" id="KW-0645">Protease</keyword>
<dbReference type="CDD" id="cd09608">
    <property type="entry name" value="M3B_PepF"/>
    <property type="match status" value="1"/>
</dbReference>
<evidence type="ECO:0000256" key="1">
    <source>
        <dbReference type="ARBA" id="ARBA00022670"/>
    </source>
</evidence>